<comment type="caution">
    <text evidence="1">The sequence shown here is derived from an EMBL/GenBank/DDBJ whole genome shotgun (WGS) entry which is preliminary data.</text>
</comment>
<sequence length="87" mass="10277">MQMKLWSDVWMPKSKNEMFWYASIVLERLCSNVMELSELINENDFDDEPPTLTPSFQFSHWYLIQKPDQMLSAAWSIETTEDGVVLI</sequence>
<evidence type="ECO:0000313" key="2">
    <source>
        <dbReference type="Proteomes" id="UP000299102"/>
    </source>
</evidence>
<organism evidence="1 2">
    <name type="scientific">Eumeta variegata</name>
    <name type="common">Bagworm moth</name>
    <name type="synonym">Eumeta japonica</name>
    <dbReference type="NCBI Taxonomy" id="151549"/>
    <lineage>
        <taxon>Eukaryota</taxon>
        <taxon>Metazoa</taxon>
        <taxon>Ecdysozoa</taxon>
        <taxon>Arthropoda</taxon>
        <taxon>Hexapoda</taxon>
        <taxon>Insecta</taxon>
        <taxon>Pterygota</taxon>
        <taxon>Neoptera</taxon>
        <taxon>Endopterygota</taxon>
        <taxon>Lepidoptera</taxon>
        <taxon>Glossata</taxon>
        <taxon>Ditrysia</taxon>
        <taxon>Tineoidea</taxon>
        <taxon>Psychidae</taxon>
        <taxon>Oiketicinae</taxon>
        <taxon>Eumeta</taxon>
    </lineage>
</organism>
<dbReference type="AlphaFoldDB" id="A0A4C1YGI7"/>
<gene>
    <name evidence="1" type="ORF">EVAR_53350_1</name>
</gene>
<name>A0A4C1YGI7_EUMVA</name>
<proteinExistence type="predicted"/>
<protein>
    <submittedName>
        <fullName evidence="1">Uncharacterized protein</fullName>
    </submittedName>
</protein>
<dbReference type="Proteomes" id="UP000299102">
    <property type="component" value="Unassembled WGS sequence"/>
</dbReference>
<dbReference type="EMBL" id="BGZK01001197">
    <property type="protein sequence ID" value="GBP74160.1"/>
    <property type="molecule type" value="Genomic_DNA"/>
</dbReference>
<keyword evidence="2" id="KW-1185">Reference proteome</keyword>
<evidence type="ECO:0000313" key="1">
    <source>
        <dbReference type="EMBL" id="GBP74160.1"/>
    </source>
</evidence>
<reference evidence="1 2" key="1">
    <citation type="journal article" date="2019" name="Commun. Biol.">
        <title>The bagworm genome reveals a unique fibroin gene that provides high tensile strength.</title>
        <authorList>
            <person name="Kono N."/>
            <person name="Nakamura H."/>
            <person name="Ohtoshi R."/>
            <person name="Tomita M."/>
            <person name="Numata K."/>
            <person name="Arakawa K."/>
        </authorList>
    </citation>
    <scope>NUCLEOTIDE SEQUENCE [LARGE SCALE GENOMIC DNA]</scope>
</reference>
<accession>A0A4C1YGI7</accession>